<feature type="compositionally biased region" description="Low complexity" evidence="1">
    <location>
        <begin position="77"/>
        <end position="98"/>
    </location>
</feature>
<protein>
    <submittedName>
        <fullName evidence="2">Uncharacterized protein</fullName>
    </submittedName>
</protein>
<dbReference type="Proteomes" id="UP000248597">
    <property type="component" value="Unassembled WGS sequence"/>
</dbReference>
<gene>
    <name evidence="2" type="ORF">DI569_16570</name>
</gene>
<evidence type="ECO:0000313" key="3">
    <source>
        <dbReference type="Proteomes" id="UP000248597"/>
    </source>
</evidence>
<proteinExistence type="predicted"/>
<reference evidence="2 3" key="1">
    <citation type="submission" date="2017-08" db="EMBL/GenBank/DDBJ databases">
        <title>Infants hospitalized years apart are colonized by the same room-sourced microbial strains.</title>
        <authorList>
            <person name="Brooks B."/>
            <person name="Olm M.R."/>
            <person name="Firek B.A."/>
            <person name="Baker R."/>
            <person name="Thomas B.C."/>
            <person name="Morowitz M.J."/>
            <person name="Banfield J.F."/>
        </authorList>
    </citation>
    <scope>NUCLEOTIDE SEQUENCE [LARGE SCALE GENOMIC DNA]</scope>
    <source>
        <strain evidence="2">S2_005_003_R2_47</strain>
    </source>
</reference>
<evidence type="ECO:0000313" key="2">
    <source>
        <dbReference type="EMBL" id="PZQ20093.1"/>
    </source>
</evidence>
<sequence>MTFVDMEITRRQFADRYGNVGRVMLADLAEIHGIDFDLAEHWADVIDREHETSAELTPNGADTSGAACIAAPGFSYSSSVGSQDGSDAAAVPPHAAAPGQFPRA</sequence>
<dbReference type="AlphaFoldDB" id="A0A2W5MQU8"/>
<accession>A0A2W5MQU8</accession>
<name>A0A2W5MQU8_SPHMC</name>
<evidence type="ECO:0000256" key="1">
    <source>
        <dbReference type="SAM" id="MobiDB-lite"/>
    </source>
</evidence>
<organism evidence="2 3">
    <name type="scientific">Sphingopyxis macrogoltabida</name>
    <name type="common">Sphingomonas macrogoltabidus</name>
    <dbReference type="NCBI Taxonomy" id="33050"/>
    <lineage>
        <taxon>Bacteria</taxon>
        <taxon>Pseudomonadati</taxon>
        <taxon>Pseudomonadota</taxon>
        <taxon>Alphaproteobacteria</taxon>
        <taxon>Sphingomonadales</taxon>
        <taxon>Sphingomonadaceae</taxon>
        <taxon>Sphingopyxis</taxon>
    </lineage>
</organism>
<dbReference type="EMBL" id="QFPJ01000093">
    <property type="protein sequence ID" value="PZQ20093.1"/>
    <property type="molecule type" value="Genomic_DNA"/>
</dbReference>
<comment type="caution">
    <text evidence="2">The sequence shown here is derived from an EMBL/GenBank/DDBJ whole genome shotgun (WGS) entry which is preliminary data.</text>
</comment>
<feature type="region of interest" description="Disordered" evidence="1">
    <location>
        <begin position="77"/>
        <end position="104"/>
    </location>
</feature>